<reference evidence="18 19" key="1">
    <citation type="submission" date="2018-05" db="EMBL/GenBank/DDBJ databases">
        <title>Genomic Encyclopedia of Type Strains, Phase IV (KMG-IV): sequencing the most valuable type-strain genomes for metagenomic binning, comparative biology and taxonomic classification.</title>
        <authorList>
            <person name="Goeker M."/>
        </authorList>
    </citation>
    <scope>NUCLEOTIDE SEQUENCE [LARGE SCALE GENOMIC DNA]</scope>
    <source>
        <strain evidence="18 19">DSM 23606</strain>
    </source>
</reference>
<dbReference type="Pfam" id="PF11798">
    <property type="entry name" value="IMS_HHH"/>
    <property type="match status" value="1"/>
</dbReference>
<dbReference type="InterPro" id="IPR043502">
    <property type="entry name" value="DNA/RNA_pol_sf"/>
</dbReference>
<evidence type="ECO:0000259" key="17">
    <source>
        <dbReference type="PROSITE" id="PS50173"/>
    </source>
</evidence>
<dbReference type="InterPro" id="IPR050116">
    <property type="entry name" value="DNA_polymerase-Y"/>
</dbReference>
<feature type="binding site" evidence="16">
    <location>
        <position position="108"/>
    </location>
    <ligand>
        <name>Mg(2+)</name>
        <dbReference type="ChEBI" id="CHEBI:18420"/>
    </ligand>
</feature>
<dbReference type="GO" id="GO:0000287">
    <property type="term" value="F:magnesium ion binding"/>
    <property type="evidence" value="ECO:0007669"/>
    <property type="project" value="UniProtKB-UniRule"/>
</dbReference>
<dbReference type="InterPro" id="IPR043128">
    <property type="entry name" value="Rev_trsase/Diguanyl_cyclase"/>
</dbReference>
<dbReference type="PROSITE" id="PS50173">
    <property type="entry name" value="UMUC"/>
    <property type="match status" value="1"/>
</dbReference>
<dbReference type="InterPro" id="IPR022880">
    <property type="entry name" value="DNApol_IV"/>
</dbReference>
<evidence type="ECO:0000256" key="3">
    <source>
        <dbReference type="ARBA" id="ARBA00011245"/>
    </source>
</evidence>
<dbReference type="Gene3D" id="1.10.150.20">
    <property type="entry name" value="5' to 3' exonuclease, C-terminal subdomain"/>
    <property type="match status" value="1"/>
</dbReference>
<evidence type="ECO:0000256" key="14">
    <source>
        <dbReference type="ARBA" id="ARBA00023204"/>
    </source>
</evidence>
<dbReference type="Gene3D" id="3.40.1170.60">
    <property type="match status" value="1"/>
</dbReference>
<dbReference type="Gene3D" id="3.30.70.270">
    <property type="match status" value="1"/>
</dbReference>
<dbReference type="Gene3D" id="3.30.1490.100">
    <property type="entry name" value="DNA polymerase, Y-family, little finger domain"/>
    <property type="match status" value="1"/>
</dbReference>
<dbReference type="GO" id="GO:0006281">
    <property type="term" value="P:DNA repair"/>
    <property type="evidence" value="ECO:0007669"/>
    <property type="project" value="UniProtKB-UniRule"/>
</dbReference>
<dbReference type="RefSeq" id="WP_110017519.1">
    <property type="nucleotide sequence ID" value="NZ_QGTJ01000002.1"/>
</dbReference>
<evidence type="ECO:0000256" key="4">
    <source>
        <dbReference type="ARBA" id="ARBA00022457"/>
    </source>
</evidence>
<comment type="subcellular location">
    <subcellularLocation>
        <location evidence="1 16">Cytoplasm</location>
    </subcellularLocation>
</comment>
<evidence type="ECO:0000256" key="10">
    <source>
        <dbReference type="ARBA" id="ARBA00022763"/>
    </source>
</evidence>
<evidence type="ECO:0000256" key="5">
    <source>
        <dbReference type="ARBA" id="ARBA00022490"/>
    </source>
</evidence>
<keyword evidence="12 16" id="KW-0239">DNA-directed DNA polymerase</keyword>
<name>A0A317MYX3_9GAMM</name>
<comment type="caution">
    <text evidence="18">The sequence shown here is derived from an EMBL/GenBank/DDBJ whole genome shotgun (WGS) entry which is preliminary data.</text>
</comment>
<dbReference type="GO" id="GO:0009432">
    <property type="term" value="P:SOS response"/>
    <property type="evidence" value="ECO:0007669"/>
    <property type="project" value="TreeGrafter"/>
</dbReference>
<dbReference type="OrthoDB" id="9808813at2"/>
<comment type="similarity">
    <text evidence="2 16">Belongs to the DNA polymerase type-Y family.</text>
</comment>
<dbReference type="FunFam" id="3.30.1490.100:FF:000004">
    <property type="entry name" value="DNA polymerase IV"/>
    <property type="match status" value="1"/>
</dbReference>
<evidence type="ECO:0000256" key="6">
    <source>
        <dbReference type="ARBA" id="ARBA00022679"/>
    </source>
</evidence>
<evidence type="ECO:0000256" key="12">
    <source>
        <dbReference type="ARBA" id="ARBA00022932"/>
    </source>
</evidence>
<evidence type="ECO:0000256" key="16">
    <source>
        <dbReference type="HAMAP-Rule" id="MF_01113"/>
    </source>
</evidence>
<dbReference type="InterPro" id="IPR024728">
    <property type="entry name" value="PolY_HhH_motif"/>
</dbReference>
<keyword evidence="11 16" id="KW-0460">Magnesium</keyword>
<evidence type="ECO:0000256" key="11">
    <source>
        <dbReference type="ARBA" id="ARBA00022842"/>
    </source>
</evidence>
<accession>A0A317MYX3</accession>
<dbReference type="EMBL" id="QGTJ01000002">
    <property type="protein sequence ID" value="PWV64899.1"/>
    <property type="molecule type" value="Genomic_DNA"/>
</dbReference>
<dbReference type="GO" id="GO:0042276">
    <property type="term" value="P:error-prone translesion synthesis"/>
    <property type="evidence" value="ECO:0007669"/>
    <property type="project" value="TreeGrafter"/>
</dbReference>
<comment type="catalytic activity">
    <reaction evidence="15 16">
        <text>DNA(n) + a 2'-deoxyribonucleoside 5'-triphosphate = DNA(n+1) + diphosphate</text>
        <dbReference type="Rhea" id="RHEA:22508"/>
        <dbReference type="Rhea" id="RHEA-COMP:17339"/>
        <dbReference type="Rhea" id="RHEA-COMP:17340"/>
        <dbReference type="ChEBI" id="CHEBI:33019"/>
        <dbReference type="ChEBI" id="CHEBI:61560"/>
        <dbReference type="ChEBI" id="CHEBI:173112"/>
        <dbReference type="EC" id="2.7.7.7"/>
    </reaction>
</comment>
<evidence type="ECO:0000256" key="7">
    <source>
        <dbReference type="ARBA" id="ARBA00022695"/>
    </source>
</evidence>
<dbReference type="InterPro" id="IPR036775">
    <property type="entry name" value="DNA_pol_Y-fam_lit_finger_sf"/>
</dbReference>
<dbReference type="AlphaFoldDB" id="A0A317MYX3"/>
<proteinExistence type="inferred from homology"/>
<feature type="site" description="Substrate discrimination" evidence="16">
    <location>
        <position position="18"/>
    </location>
</feature>
<keyword evidence="7 16" id="KW-0548">Nucleotidyltransferase</keyword>
<dbReference type="GO" id="GO:0003684">
    <property type="term" value="F:damaged DNA binding"/>
    <property type="evidence" value="ECO:0007669"/>
    <property type="project" value="InterPro"/>
</dbReference>
<sequence>MNDKIQRKIIHVDMDAFYAAVEQRDDPRLRGRPLVVGGDPQGRGVVATASYEARRYGIRSAMPCAQAYRLCPQAVFVRPRFEAYREVSRQIHGVLARYTDIIEPVGLDEAYLDVSGVSTCRGSATLIARDLRQAIRATTQLSASAGVSYNKFLAKLASDLDKPDGLTVITPEQGAAFIARLPIGRFHGIGRATEARMLALGIATGADLKLRSVDELVAHFGKAGRWYAQLALGEDERPVQSSRERKSLGAETTFARDLDDPLRIRDELDAIAGEVAGDLQHRGLRGRTLTLKVRYAGFETHTRSQTVADASLGSREAIVALLPALLARTEVASRPVRLLGLTVSGFETPQPESRMVQLELF</sequence>
<evidence type="ECO:0000256" key="8">
    <source>
        <dbReference type="ARBA" id="ARBA00022705"/>
    </source>
</evidence>
<keyword evidence="13 16" id="KW-0238">DNA-binding</keyword>
<dbReference type="GO" id="GO:0003887">
    <property type="term" value="F:DNA-directed DNA polymerase activity"/>
    <property type="evidence" value="ECO:0007669"/>
    <property type="project" value="UniProtKB-UniRule"/>
</dbReference>
<dbReference type="FunFam" id="3.40.1170.60:FF:000001">
    <property type="entry name" value="DNA polymerase IV"/>
    <property type="match status" value="1"/>
</dbReference>
<dbReference type="Proteomes" id="UP000246569">
    <property type="component" value="Unassembled WGS sequence"/>
</dbReference>
<evidence type="ECO:0000256" key="2">
    <source>
        <dbReference type="ARBA" id="ARBA00010945"/>
    </source>
</evidence>
<keyword evidence="4 16" id="KW-0515">Mutator protein</keyword>
<comment type="function">
    <text evidence="16">Poorly processive, error-prone DNA polymerase involved in untargeted mutagenesis. Copies undamaged DNA at stalled replication forks, which arise in vivo from mismatched or misaligned primer ends. These misaligned primers can be extended by PolIV. Exhibits no 3'-5' exonuclease (proofreading) activity. May be involved in translesional synthesis, in conjunction with the beta clamp from PolIII.</text>
</comment>
<dbReference type="GO" id="GO:0005829">
    <property type="term" value="C:cytosol"/>
    <property type="evidence" value="ECO:0007669"/>
    <property type="project" value="TreeGrafter"/>
</dbReference>
<protein>
    <recommendedName>
        <fullName evidence="16">DNA polymerase IV</fullName>
        <shortName evidence="16">Pol IV</shortName>
        <ecNumber evidence="16">2.7.7.7</ecNumber>
    </recommendedName>
</protein>
<feature type="active site" evidence="16">
    <location>
        <position position="109"/>
    </location>
</feature>
<evidence type="ECO:0000256" key="15">
    <source>
        <dbReference type="ARBA" id="ARBA00049244"/>
    </source>
</evidence>
<dbReference type="InterPro" id="IPR017961">
    <property type="entry name" value="DNA_pol_Y-fam_little_finger"/>
</dbReference>
<comment type="subunit">
    <text evidence="3 16">Monomer.</text>
</comment>
<keyword evidence="10 16" id="KW-0227">DNA damage</keyword>
<keyword evidence="14 16" id="KW-0234">DNA repair</keyword>
<dbReference type="NCBIfam" id="NF002677">
    <property type="entry name" value="PRK02406.1"/>
    <property type="match status" value="1"/>
</dbReference>
<keyword evidence="6 16" id="KW-0808">Transferase</keyword>
<evidence type="ECO:0000256" key="9">
    <source>
        <dbReference type="ARBA" id="ARBA00022723"/>
    </source>
</evidence>
<dbReference type="Pfam" id="PF00817">
    <property type="entry name" value="IMS"/>
    <property type="match status" value="1"/>
</dbReference>
<dbReference type="HAMAP" id="MF_01113">
    <property type="entry name" value="DNApol_IV"/>
    <property type="match status" value="1"/>
</dbReference>
<dbReference type="SUPFAM" id="SSF56672">
    <property type="entry name" value="DNA/RNA polymerases"/>
    <property type="match status" value="1"/>
</dbReference>
<evidence type="ECO:0000313" key="18">
    <source>
        <dbReference type="EMBL" id="PWV64899.1"/>
    </source>
</evidence>
<dbReference type="SUPFAM" id="SSF100879">
    <property type="entry name" value="Lesion bypass DNA polymerase (Y-family), little finger domain"/>
    <property type="match status" value="1"/>
</dbReference>
<dbReference type="PANTHER" id="PTHR11076">
    <property type="entry name" value="DNA REPAIR POLYMERASE UMUC / TRANSFERASE FAMILY MEMBER"/>
    <property type="match status" value="1"/>
</dbReference>
<dbReference type="Pfam" id="PF11799">
    <property type="entry name" value="IMS_C"/>
    <property type="match status" value="1"/>
</dbReference>
<comment type="cofactor">
    <cofactor evidence="16">
        <name>Mg(2+)</name>
        <dbReference type="ChEBI" id="CHEBI:18420"/>
    </cofactor>
    <text evidence="16">Binds 2 magnesium ions per subunit.</text>
</comment>
<gene>
    <name evidence="16" type="primary">dinB</name>
    <name evidence="18" type="ORF">C7443_102553</name>
</gene>
<keyword evidence="8 16" id="KW-0235">DNA replication</keyword>
<keyword evidence="5 16" id="KW-0963">Cytoplasm</keyword>
<dbReference type="GO" id="GO:0006261">
    <property type="term" value="P:DNA-templated DNA replication"/>
    <property type="evidence" value="ECO:0007669"/>
    <property type="project" value="UniProtKB-UniRule"/>
</dbReference>
<keyword evidence="19" id="KW-1185">Reference proteome</keyword>
<dbReference type="EC" id="2.7.7.7" evidence="16"/>
<dbReference type="PANTHER" id="PTHR11076:SF33">
    <property type="entry name" value="DNA POLYMERASE KAPPA"/>
    <property type="match status" value="1"/>
</dbReference>
<evidence type="ECO:0000256" key="13">
    <source>
        <dbReference type="ARBA" id="ARBA00023125"/>
    </source>
</evidence>
<dbReference type="InterPro" id="IPR001126">
    <property type="entry name" value="UmuC"/>
</dbReference>
<keyword evidence="9 16" id="KW-0479">Metal-binding</keyword>
<evidence type="ECO:0000256" key="1">
    <source>
        <dbReference type="ARBA" id="ARBA00004496"/>
    </source>
</evidence>
<evidence type="ECO:0000313" key="19">
    <source>
        <dbReference type="Proteomes" id="UP000246569"/>
    </source>
</evidence>
<organism evidence="18 19">
    <name type="scientific">Plasticicumulans acidivorans</name>
    <dbReference type="NCBI Taxonomy" id="886464"/>
    <lineage>
        <taxon>Bacteria</taxon>
        <taxon>Pseudomonadati</taxon>
        <taxon>Pseudomonadota</taxon>
        <taxon>Gammaproteobacteria</taxon>
        <taxon>Candidatus Competibacteraceae</taxon>
        <taxon>Plasticicumulans</taxon>
    </lineage>
</organism>
<feature type="binding site" evidence="16">
    <location>
        <position position="13"/>
    </location>
    <ligand>
        <name>Mg(2+)</name>
        <dbReference type="ChEBI" id="CHEBI:18420"/>
    </ligand>
</feature>
<feature type="domain" description="UmuC" evidence="17">
    <location>
        <begin position="9"/>
        <end position="190"/>
    </location>
</feature>
<dbReference type="CDD" id="cd03586">
    <property type="entry name" value="PolY_Pol_IV_kappa"/>
    <property type="match status" value="1"/>
</dbReference>